<gene>
    <name evidence="1" type="ORF">BDP27DRAFT_1316760</name>
</gene>
<organism evidence="1 2">
    <name type="scientific">Rhodocollybia butyracea</name>
    <dbReference type="NCBI Taxonomy" id="206335"/>
    <lineage>
        <taxon>Eukaryota</taxon>
        <taxon>Fungi</taxon>
        <taxon>Dikarya</taxon>
        <taxon>Basidiomycota</taxon>
        <taxon>Agaricomycotina</taxon>
        <taxon>Agaricomycetes</taxon>
        <taxon>Agaricomycetidae</taxon>
        <taxon>Agaricales</taxon>
        <taxon>Marasmiineae</taxon>
        <taxon>Omphalotaceae</taxon>
        <taxon>Rhodocollybia</taxon>
    </lineage>
</organism>
<sequence>MFTAHRTWDDHSLRVFNAKRDEKRARTGLKPFSFLSTEERKARAEYEKDYLKDRQLHKMTLEASPLEKYPSQQAIAPCDGFLVVPQTFRSQSKVAKIPFRKGEDLFGMAFYYYSELASDEVCATGLNYVPNSGSISPRRYEYLGPKPCISGFYLEGKHVQVLFYDSLLKKQWRANGTWTLSIEFDQTVECYVPFIEIKA</sequence>
<dbReference type="AlphaFoldDB" id="A0A9P5UC34"/>
<evidence type="ECO:0000313" key="1">
    <source>
        <dbReference type="EMBL" id="KAF9074745.1"/>
    </source>
</evidence>
<dbReference type="EMBL" id="JADNRY010000012">
    <property type="protein sequence ID" value="KAF9074745.1"/>
    <property type="molecule type" value="Genomic_DNA"/>
</dbReference>
<dbReference type="OrthoDB" id="2737573at2759"/>
<comment type="caution">
    <text evidence="1">The sequence shown here is derived from an EMBL/GenBank/DDBJ whole genome shotgun (WGS) entry which is preliminary data.</text>
</comment>
<reference evidence="1" key="1">
    <citation type="submission" date="2020-11" db="EMBL/GenBank/DDBJ databases">
        <authorList>
            <consortium name="DOE Joint Genome Institute"/>
            <person name="Ahrendt S."/>
            <person name="Riley R."/>
            <person name="Andreopoulos W."/>
            <person name="Labutti K."/>
            <person name="Pangilinan J."/>
            <person name="Ruiz-Duenas F.J."/>
            <person name="Barrasa J.M."/>
            <person name="Sanchez-Garcia M."/>
            <person name="Camarero S."/>
            <person name="Miyauchi S."/>
            <person name="Serrano A."/>
            <person name="Linde D."/>
            <person name="Babiker R."/>
            <person name="Drula E."/>
            <person name="Ayuso-Fernandez I."/>
            <person name="Pacheco R."/>
            <person name="Padilla G."/>
            <person name="Ferreira P."/>
            <person name="Barriuso J."/>
            <person name="Kellner H."/>
            <person name="Castanera R."/>
            <person name="Alfaro M."/>
            <person name="Ramirez L."/>
            <person name="Pisabarro A.G."/>
            <person name="Kuo A."/>
            <person name="Tritt A."/>
            <person name="Lipzen A."/>
            <person name="He G."/>
            <person name="Yan M."/>
            <person name="Ng V."/>
            <person name="Cullen D."/>
            <person name="Martin F."/>
            <person name="Rosso M.-N."/>
            <person name="Henrissat B."/>
            <person name="Hibbett D."/>
            <person name="Martinez A.T."/>
            <person name="Grigoriev I.V."/>
        </authorList>
    </citation>
    <scope>NUCLEOTIDE SEQUENCE</scope>
    <source>
        <strain evidence="1">AH 40177</strain>
    </source>
</reference>
<proteinExistence type="predicted"/>
<dbReference type="Proteomes" id="UP000772434">
    <property type="component" value="Unassembled WGS sequence"/>
</dbReference>
<name>A0A9P5UC34_9AGAR</name>
<accession>A0A9P5UC34</accession>
<keyword evidence="2" id="KW-1185">Reference proteome</keyword>
<protein>
    <submittedName>
        <fullName evidence="1">Uncharacterized protein</fullName>
    </submittedName>
</protein>
<evidence type="ECO:0000313" key="2">
    <source>
        <dbReference type="Proteomes" id="UP000772434"/>
    </source>
</evidence>